<comment type="caution">
    <text evidence="2">The sequence shown here is derived from an EMBL/GenBank/DDBJ whole genome shotgun (WGS) entry which is preliminary data.</text>
</comment>
<dbReference type="EMBL" id="BGZK01000194">
    <property type="protein sequence ID" value="GBP27471.1"/>
    <property type="molecule type" value="Genomic_DNA"/>
</dbReference>
<evidence type="ECO:0000256" key="1">
    <source>
        <dbReference type="SAM" id="MobiDB-lite"/>
    </source>
</evidence>
<organism evidence="2 3">
    <name type="scientific">Eumeta variegata</name>
    <name type="common">Bagworm moth</name>
    <name type="synonym">Eumeta japonica</name>
    <dbReference type="NCBI Taxonomy" id="151549"/>
    <lineage>
        <taxon>Eukaryota</taxon>
        <taxon>Metazoa</taxon>
        <taxon>Ecdysozoa</taxon>
        <taxon>Arthropoda</taxon>
        <taxon>Hexapoda</taxon>
        <taxon>Insecta</taxon>
        <taxon>Pterygota</taxon>
        <taxon>Neoptera</taxon>
        <taxon>Endopterygota</taxon>
        <taxon>Lepidoptera</taxon>
        <taxon>Glossata</taxon>
        <taxon>Ditrysia</taxon>
        <taxon>Tineoidea</taxon>
        <taxon>Psychidae</taxon>
        <taxon>Oiketicinae</taxon>
        <taxon>Eumeta</taxon>
    </lineage>
</organism>
<dbReference type="AlphaFoldDB" id="A0A4C1ULZ9"/>
<gene>
    <name evidence="2" type="ORF">EVAR_14292_1</name>
</gene>
<evidence type="ECO:0000313" key="3">
    <source>
        <dbReference type="Proteomes" id="UP000299102"/>
    </source>
</evidence>
<reference evidence="2 3" key="1">
    <citation type="journal article" date="2019" name="Commun. Biol.">
        <title>The bagworm genome reveals a unique fibroin gene that provides high tensile strength.</title>
        <authorList>
            <person name="Kono N."/>
            <person name="Nakamura H."/>
            <person name="Ohtoshi R."/>
            <person name="Tomita M."/>
            <person name="Numata K."/>
            <person name="Arakawa K."/>
        </authorList>
    </citation>
    <scope>NUCLEOTIDE SEQUENCE [LARGE SCALE GENOMIC DNA]</scope>
</reference>
<evidence type="ECO:0000313" key="2">
    <source>
        <dbReference type="EMBL" id="GBP27471.1"/>
    </source>
</evidence>
<proteinExistence type="predicted"/>
<accession>A0A4C1ULZ9</accession>
<dbReference type="Proteomes" id="UP000299102">
    <property type="component" value="Unassembled WGS sequence"/>
</dbReference>
<feature type="region of interest" description="Disordered" evidence="1">
    <location>
        <begin position="1"/>
        <end position="21"/>
    </location>
</feature>
<sequence>MQLPNAGGSDTPPARPEANTGRVRFYRNGARGPAPIMDEFVCNARGEGAAARSKLINRRSAFKRTAVGHLAQKCIYLLALRLFRWVRVHNAGWK</sequence>
<keyword evidence="3" id="KW-1185">Reference proteome</keyword>
<name>A0A4C1ULZ9_EUMVA</name>
<protein>
    <submittedName>
        <fullName evidence="2">Uncharacterized protein</fullName>
    </submittedName>
</protein>